<dbReference type="EMBL" id="MCBR01009569">
    <property type="protein sequence ID" value="RKF72099.1"/>
    <property type="molecule type" value="Genomic_DNA"/>
</dbReference>
<evidence type="ECO:0000313" key="1">
    <source>
        <dbReference type="EMBL" id="RKF72099.1"/>
    </source>
</evidence>
<reference evidence="1 2" key="1">
    <citation type="journal article" date="2018" name="BMC Genomics">
        <title>Comparative genome analyses reveal sequence features reflecting distinct modes of host-adaptation between dicot and monocot powdery mildew.</title>
        <authorList>
            <person name="Wu Y."/>
            <person name="Ma X."/>
            <person name="Pan Z."/>
            <person name="Kale S.D."/>
            <person name="Song Y."/>
            <person name="King H."/>
            <person name="Zhang Q."/>
            <person name="Presley C."/>
            <person name="Deng X."/>
            <person name="Wei C.I."/>
            <person name="Xiao S."/>
        </authorList>
    </citation>
    <scope>NUCLEOTIDE SEQUENCE [LARGE SCALE GENOMIC DNA]</scope>
    <source>
        <strain evidence="1">UCSC1</strain>
    </source>
</reference>
<organism evidence="1 2">
    <name type="scientific">Golovinomyces cichoracearum</name>
    <dbReference type="NCBI Taxonomy" id="62708"/>
    <lineage>
        <taxon>Eukaryota</taxon>
        <taxon>Fungi</taxon>
        <taxon>Dikarya</taxon>
        <taxon>Ascomycota</taxon>
        <taxon>Pezizomycotina</taxon>
        <taxon>Leotiomycetes</taxon>
        <taxon>Erysiphales</taxon>
        <taxon>Erysiphaceae</taxon>
        <taxon>Golovinomyces</taxon>
    </lineage>
</organism>
<dbReference type="Proteomes" id="UP000285405">
    <property type="component" value="Unassembled WGS sequence"/>
</dbReference>
<sequence length="353" mass="41280">MSSNNNDRDLNDLLYNEEEIMSHEAVLKATKTNIISYIEKRTREYQEHNLNGLDLMTFWLEENQHRYNKDASNKSKTKDQATSDCNMDYPHSKNASYNLINLSKIYTDDLKYSGDDDSFDYKYGIFIDLSEKVEDIRNTFEGSEFKRSNLKKWNNITLQTILENHPDKNIESCFQLLVNELQSTQMMLQRNFQDDATLQNKLILAYQAHPACSIGCSIPASSSIGLINNPRLSINNYLAVHKSPEQNQFVLQSNISPSLSNEQYIIDRKYHLNRKSGNSTSHSSQKFRMDGQTKRCFICKKKGCWSTRHSKEERERARSNSREKYNRAADRRYDQYIAEFEGIDEEKFNVEEI</sequence>
<protein>
    <submittedName>
        <fullName evidence="1">Uncharacterized protein</fullName>
    </submittedName>
</protein>
<dbReference type="OrthoDB" id="3599542at2759"/>
<proteinExistence type="predicted"/>
<gene>
    <name evidence="1" type="ORF">GcC1_095023</name>
</gene>
<evidence type="ECO:0000313" key="2">
    <source>
        <dbReference type="Proteomes" id="UP000285405"/>
    </source>
</evidence>
<comment type="caution">
    <text evidence="1">The sequence shown here is derived from an EMBL/GenBank/DDBJ whole genome shotgun (WGS) entry which is preliminary data.</text>
</comment>
<accession>A0A420IC17</accession>
<dbReference type="AlphaFoldDB" id="A0A420IC17"/>
<name>A0A420IC17_9PEZI</name>